<evidence type="ECO:0000313" key="3">
    <source>
        <dbReference type="Proteomes" id="UP001151760"/>
    </source>
</evidence>
<dbReference type="EMBL" id="BQNB010012789">
    <property type="protein sequence ID" value="GJT07910.1"/>
    <property type="molecule type" value="Genomic_DNA"/>
</dbReference>
<sequence>MPTVPKKKKEKKSGKESRRLQELETISEADLTEAEQLKIITKEARQRNSHLNSQRFLVQIKELVLHQVQATQEIEDTHVTLTPVNPDGQQQSSSVSSGFVSNMLNPEQEYRWFDRYFVTTY</sequence>
<comment type="caution">
    <text evidence="2">The sequence shown here is derived from an EMBL/GenBank/DDBJ whole genome shotgun (WGS) entry which is preliminary data.</text>
</comment>
<reference evidence="2" key="1">
    <citation type="journal article" date="2022" name="Int. J. Mol. Sci.">
        <title>Draft Genome of Tanacetum Coccineum: Genomic Comparison of Closely Related Tanacetum-Family Plants.</title>
        <authorList>
            <person name="Yamashiro T."/>
            <person name="Shiraishi A."/>
            <person name="Nakayama K."/>
            <person name="Satake H."/>
        </authorList>
    </citation>
    <scope>NUCLEOTIDE SEQUENCE</scope>
</reference>
<keyword evidence="3" id="KW-1185">Reference proteome</keyword>
<evidence type="ECO:0000256" key="1">
    <source>
        <dbReference type="SAM" id="MobiDB-lite"/>
    </source>
</evidence>
<name>A0ABQ5AZ31_9ASTR</name>
<feature type="region of interest" description="Disordered" evidence="1">
    <location>
        <begin position="1"/>
        <end position="22"/>
    </location>
</feature>
<gene>
    <name evidence="2" type="ORF">Tco_0842372</name>
</gene>
<accession>A0ABQ5AZ31</accession>
<organism evidence="2 3">
    <name type="scientific">Tanacetum coccineum</name>
    <dbReference type="NCBI Taxonomy" id="301880"/>
    <lineage>
        <taxon>Eukaryota</taxon>
        <taxon>Viridiplantae</taxon>
        <taxon>Streptophyta</taxon>
        <taxon>Embryophyta</taxon>
        <taxon>Tracheophyta</taxon>
        <taxon>Spermatophyta</taxon>
        <taxon>Magnoliopsida</taxon>
        <taxon>eudicotyledons</taxon>
        <taxon>Gunneridae</taxon>
        <taxon>Pentapetalae</taxon>
        <taxon>asterids</taxon>
        <taxon>campanulids</taxon>
        <taxon>Asterales</taxon>
        <taxon>Asteraceae</taxon>
        <taxon>Asteroideae</taxon>
        <taxon>Anthemideae</taxon>
        <taxon>Anthemidinae</taxon>
        <taxon>Tanacetum</taxon>
    </lineage>
</organism>
<proteinExistence type="predicted"/>
<protein>
    <submittedName>
        <fullName evidence="2">Uncharacterized protein</fullName>
    </submittedName>
</protein>
<dbReference type="Proteomes" id="UP001151760">
    <property type="component" value="Unassembled WGS sequence"/>
</dbReference>
<feature type="compositionally biased region" description="Basic and acidic residues" evidence="1">
    <location>
        <begin position="13"/>
        <end position="22"/>
    </location>
</feature>
<evidence type="ECO:0000313" key="2">
    <source>
        <dbReference type="EMBL" id="GJT07910.1"/>
    </source>
</evidence>
<reference evidence="2" key="2">
    <citation type="submission" date="2022-01" db="EMBL/GenBank/DDBJ databases">
        <authorList>
            <person name="Yamashiro T."/>
            <person name="Shiraishi A."/>
            <person name="Satake H."/>
            <person name="Nakayama K."/>
        </authorList>
    </citation>
    <scope>NUCLEOTIDE SEQUENCE</scope>
</reference>
<feature type="compositionally biased region" description="Basic residues" evidence="1">
    <location>
        <begin position="1"/>
        <end position="12"/>
    </location>
</feature>